<keyword evidence="3" id="KW-1003">Cell membrane</keyword>
<evidence type="ECO:0000313" key="9">
    <source>
        <dbReference type="EMBL" id="AGB41271.1"/>
    </source>
</evidence>
<reference evidence="10" key="1">
    <citation type="submission" date="2012-02" db="EMBL/GenBank/DDBJ databases">
        <title>The complete genome of Halobacteroides halobius DSM 5150.</title>
        <authorList>
            <person name="Lucas S."/>
            <person name="Copeland A."/>
            <person name="Lapidus A."/>
            <person name="Glavina del Rio T."/>
            <person name="Dalin E."/>
            <person name="Tice H."/>
            <person name="Bruce D."/>
            <person name="Goodwin L."/>
            <person name="Pitluck S."/>
            <person name="Peters L."/>
            <person name="Mikhailova N."/>
            <person name="Gu W."/>
            <person name="Kyrpides N."/>
            <person name="Mavromatis K."/>
            <person name="Ivanova N."/>
            <person name="Brettin T."/>
            <person name="Detter J.C."/>
            <person name="Han C."/>
            <person name="Larimer F."/>
            <person name="Land M."/>
            <person name="Hauser L."/>
            <person name="Markowitz V."/>
            <person name="Cheng J.-F."/>
            <person name="Hugenholtz P."/>
            <person name="Woyke T."/>
            <person name="Wu D."/>
            <person name="Tindall B."/>
            <person name="Pomrenke H."/>
            <person name="Brambilla E."/>
            <person name="Klenk H.-P."/>
            <person name="Eisen J.A."/>
        </authorList>
    </citation>
    <scope>NUCLEOTIDE SEQUENCE [LARGE SCALE GENOMIC DNA]</scope>
    <source>
        <strain evidence="10">ATCC 35273 / DSM 5150 / MD-1</strain>
    </source>
</reference>
<sequence>MTIQKLKDRFKINKNTVPYYFLAPAIILFTIFTIYPFIKTLLLSFQIREGGHYVWAGLANYKHLFSDQIFLKALKNTLIILICQVPIMTALALLIAIGLNSTLIKLKSIFRISYFTPSVTGLVAYSIVFSILLNDDFGFINYVLSNLGFSKIPWLSSPLWAKIAMMVAITWRWTGYNMVIMLSGLQSIPETLYEAAEIDGAGKIQKLFYITLPQMRPIILFSFVLSTIGTLKLFSEPYILTHGGPNNATLTIALYLYRTGFRYFEFGYASAISYVLIILTAIFSYFQLKIGGEEGGGI</sequence>
<keyword evidence="6 7" id="KW-0472">Membrane</keyword>
<feature type="transmembrane region" description="Helical" evidence="7">
    <location>
        <begin position="266"/>
        <end position="286"/>
    </location>
</feature>
<dbReference type="eggNOG" id="COG1175">
    <property type="taxonomic scope" value="Bacteria"/>
</dbReference>
<feature type="transmembrane region" description="Helical" evidence="7">
    <location>
        <begin position="218"/>
        <end position="235"/>
    </location>
</feature>
<organism evidence="9 10">
    <name type="scientific">Halobacteroides halobius (strain ATCC 35273 / DSM 5150 / MD-1)</name>
    <dbReference type="NCBI Taxonomy" id="748449"/>
    <lineage>
        <taxon>Bacteria</taxon>
        <taxon>Bacillati</taxon>
        <taxon>Bacillota</taxon>
        <taxon>Clostridia</taxon>
        <taxon>Halanaerobiales</taxon>
        <taxon>Halobacteroidaceae</taxon>
        <taxon>Halobacteroides</taxon>
    </lineage>
</organism>
<dbReference type="InterPro" id="IPR051393">
    <property type="entry name" value="ABC_transporter_permease"/>
</dbReference>
<keyword evidence="10" id="KW-1185">Reference proteome</keyword>
<dbReference type="CDD" id="cd06261">
    <property type="entry name" value="TM_PBP2"/>
    <property type="match status" value="1"/>
</dbReference>
<feature type="transmembrane region" description="Helical" evidence="7">
    <location>
        <begin position="112"/>
        <end position="132"/>
    </location>
</feature>
<proteinExistence type="inferred from homology"/>
<keyword evidence="2 7" id="KW-0813">Transport</keyword>
<evidence type="ECO:0000256" key="7">
    <source>
        <dbReference type="RuleBase" id="RU363032"/>
    </source>
</evidence>
<dbReference type="GO" id="GO:0005886">
    <property type="term" value="C:plasma membrane"/>
    <property type="evidence" value="ECO:0007669"/>
    <property type="project" value="UniProtKB-SubCell"/>
</dbReference>
<dbReference type="InterPro" id="IPR000515">
    <property type="entry name" value="MetI-like"/>
</dbReference>
<dbReference type="PATRIC" id="fig|748449.3.peg.1283"/>
<feature type="domain" description="ABC transmembrane type-1" evidence="8">
    <location>
        <begin position="74"/>
        <end position="287"/>
    </location>
</feature>
<comment type="subcellular location">
    <subcellularLocation>
        <location evidence="1 7">Cell membrane</location>
        <topology evidence="1 7">Multi-pass membrane protein</topology>
    </subcellularLocation>
</comment>
<dbReference type="OrthoDB" id="9773727at2"/>
<evidence type="ECO:0000313" key="10">
    <source>
        <dbReference type="Proteomes" id="UP000010880"/>
    </source>
</evidence>
<evidence type="ECO:0000256" key="1">
    <source>
        <dbReference type="ARBA" id="ARBA00004651"/>
    </source>
</evidence>
<evidence type="ECO:0000256" key="2">
    <source>
        <dbReference type="ARBA" id="ARBA00022448"/>
    </source>
</evidence>
<feature type="transmembrane region" description="Helical" evidence="7">
    <location>
        <begin position="152"/>
        <end position="171"/>
    </location>
</feature>
<evidence type="ECO:0000256" key="6">
    <source>
        <dbReference type="ARBA" id="ARBA00023136"/>
    </source>
</evidence>
<gene>
    <name evidence="9" type="ordered locus">Halha_1326</name>
</gene>
<dbReference type="HOGENOM" id="CLU_016047_0_2_9"/>
<keyword evidence="5 7" id="KW-1133">Transmembrane helix</keyword>
<dbReference type="Pfam" id="PF00528">
    <property type="entry name" value="BPD_transp_1"/>
    <property type="match status" value="1"/>
</dbReference>
<dbReference type="PANTHER" id="PTHR30193:SF37">
    <property type="entry name" value="INNER MEMBRANE ABC TRANSPORTER PERMEASE PROTEIN YCJO"/>
    <property type="match status" value="1"/>
</dbReference>
<dbReference type="EMBL" id="CP003359">
    <property type="protein sequence ID" value="AGB41271.1"/>
    <property type="molecule type" value="Genomic_DNA"/>
</dbReference>
<feature type="transmembrane region" description="Helical" evidence="7">
    <location>
        <begin position="20"/>
        <end position="38"/>
    </location>
</feature>
<accession>L0K8C3</accession>
<keyword evidence="9" id="KW-0762">Sugar transport</keyword>
<dbReference type="KEGG" id="hhl:Halha_1326"/>
<dbReference type="GO" id="GO:0055085">
    <property type="term" value="P:transmembrane transport"/>
    <property type="evidence" value="ECO:0007669"/>
    <property type="project" value="InterPro"/>
</dbReference>
<dbReference type="Gene3D" id="1.10.3720.10">
    <property type="entry name" value="MetI-like"/>
    <property type="match status" value="1"/>
</dbReference>
<protein>
    <submittedName>
        <fullName evidence="9">Permease component of ABC-type sugar transporter</fullName>
    </submittedName>
</protein>
<dbReference type="Proteomes" id="UP000010880">
    <property type="component" value="Chromosome"/>
</dbReference>
<evidence type="ECO:0000256" key="5">
    <source>
        <dbReference type="ARBA" id="ARBA00022989"/>
    </source>
</evidence>
<keyword evidence="4 7" id="KW-0812">Transmembrane</keyword>
<dbReference type="SUPFAM" id="SSF161098">
    <property type="entry name" value="MetI-like"/>
    <property type="match status" value="1"/>
</dbReference>
<name>L0K8C3_HALHC</name>
<evidence type="ECO:0000256" key="3">
    <source>
        <dbReference type="ARBA" id="ARBA00022475"/>
    </source>
</evidence>
<dbReference type="RefSeq" id="WP_015326993.1">
    <property type="nucleotide sequence ID" value="NC_019978.1"/>
</dbReference>
<dbReference type="AlphaFoldDB" id="L0K8C3"/>
<dbReference type="PROSITE" id="PS50928">
    <property type="entry name" value="ABC_TM1"/>
    <property type="match status" value="1"/>
</dbReference>
<dbReference type="STRING" id="748449.Halha_1326"/>
<comment type="similarity">
    <text evidence="7">Belongs to the binding-protein-dependent transport system permease family.</text>
</comment>
<dbReference type="InterPro" id="IPR035906">
    <property type="entry name" value="MetI-like_sf"/>
</dbReference>
<evidence type="ECO:0000259" key="8">
    <source>
        <dbReference type="PROSITE" id="PS50928"/>
    </source>
</evidence>
<dbReference type="PANTHER" id="PTHR30193">
    <property type="entry name" value="ABC TRANSPORTER PERMEASE PROTEIN"/>
    <property type="match status" value="1"/>
</dbReference>
<evidence type="ECO:0000256" key="4">
    <source>
        <dbReference type="ARBA" id="ARBA00022692"/>
    </source>
</evidence>
<feature type="transmembrane region" description="Helical" evidence="7">
    <location>
        <begin position="78"/>
        <end position="100"/>
    </location>
</feature>
<dbReference type="SUPFAM" id="SSF160964">
    <property type="entry name" value="MalF N-terminal region-like"/>
    <property type="match status" value="1"/>
</dbReference>